<accession>A0A381TU42</accession>
<dbReference type="Pfam" id="PF25593">
    <property type="entry name" value="GldD_lipo"/>
    <property type="match status" value="1"/>
</dbReference>
<gene>
    <name evidence="1" type="ORF">METZ01_LOCUS71882</name>
</gene>
<dbReference type="EMBL" id="UINC01005094">
    <property type="protein sequence ID" value="SVA19028.1"/>
    <property type="molecule type" value="Genomic_DNA"/>
</dbReference>
<dbReference type="InterPro" id="IPR019850">
    <property type="entry name" value="GldD-like"/>
</dbReference>
<proteinExistence type="predicted"/>
<sequence>MFGCENYFLPKQSAYLRLDYPKPEYKLIDDKDFPFFFEANTRLSEISDIDINLRSIDFIINYNQLNAQINFQYKNVNSSEKLKAYILDLKSTIETHSMMANSVKIKDYSLKEKNIFGRIFDLSGNVASPYQFYLTDSINNIISGLVYFNIKPNYDSILPAINYIENDIIHLIESFDWKNYNK</sequence>
<name>A0A381TU42_9ZZZZ</name>
<evidence type="ECO:0008006" key="2">
    <source>
        <dbReference type="Google" id="ProtNLM"/>
    </source>
</evidence>
<dbReference type="AlphaFoldDB" id="A0A381TU42"/>
<reference evidence="1" key="1">
    <citation type="submission" date="2018-05" db="EMBL/GenBank/DDBJ databases">
        <authorList>
            <person name="Lanie J.A."/>
            <person name="Ng W.-L."/>
            <person name="Kazmierczak K.M."/>
            <person name="Andrzejewski T.M."/>
            <person name="Davidsen T.M."/>
            <person name="Wayne K.J."/>
            <person name="Tettelin H."/>
            <person name="Glass J.I."/>
            <person name="Rusch D."/>
            <person name="Podicherti R."/>
            <person name="Tsui H.-C.T."/>
            <person name="Winkler M.E."/>
        </authorList>
    </citation>
    <scope>NUCLEOTIDE SEQUENCE</scope>
</reference>
<protein>
    <recommendedName>
        <fullName evidence="2">Gliding motility lipoprotein GldD</fullName>
    </recommendedName>
</protein>
<evidence type="ECO:0000313" key="1">
    <source>
        <dbReference type="EMBL" id="SVA19028.1"/>
    </source>
</evidence>
<organism evidence="1">
    <name type="scientific">marine metagenome</name>
    <dbReference type="NCBI Taxonomy" id="408172"/>
    <lineage>
        <taxon>unclassified sequences</taxon>
        <taxon>metagenomes</taxon>
        <taxon>ecological metagenomes</taxon>
    </lineage>
</organism>